<dbReference type="HAMAP" id="MF_00154">
    <property type="entry name" value="CyoE_CtaB"/>
    <property type="match status" value="1"/>
</dbReference>
<dbReference type="InterPro" id="IPR030470">
    <property type="entry name" value="UbiA_prenylTrfase_CS"/>
</dbReference>
<comment type="similarity">
    <text evidence="13">Belongs to the UbiA prenyltransferase family. Protoheme IX farnesyltransferase subfamily.</text>
</comment>
<evidence type="ECO:0000256" key="7">
    <source>
        <dbReference type="ARBA" id="ARBA00022989"/>
    </source>
</evidence>
<dbReference type="InterPro" id="IPR006369">
    <property type="entry name" value="Protohaem_IX_farnesylTrfase"/>
</dbReference>
<evidence type="ECO:0000313" key="16">
    <source>
        <dbReference type="Proteomes" id="UP001059822"/>
    </source>
</evidence>
<evidence type="ECO:0000256" key="1">
    <source>
        <dbReference type="ARBA" id="ARBA00004651"/>
    </source>
</evidence>
<dbReference type="PANTHER" id="PTHR43448:SF7">
    <property type="entry name" value="4-HYDROXYBENZOATE SOLANESYLTRANSFERASE"/>
    <property type="match status" value="1"/>
</dbReference>
<dbReference type="PROSITE" id="PS00943">
    <property type="entry name" value="UBIA"/>
    <property type="match status" value="1"/>
</dbReference>
<comment type="subcellular location">
    <subcellularLocation>
        <location evidence="1 13">Cell membrane</location>
        <topology evidence="1 13">Multi-pass membrane protein</topology>
    </subcellularLocation>
</comment>
<feature type="transmembrane region" description="Helical" evidence="13">
    <location>
        <begin position="173"/>
        <end position="195"/>
    </location>
</feature>
<keyword evidence="8 13" id="KW-0472">Membrane</keyword>
<evidence type="ECO:0000256" key="5">
    <source>
        <dbReference type="ARBA" id="ARBA00022679"/>
    </source>
</evidence>
<dbReference type="GO" id="GO:0005886">
    <property type="term" value="C:plasma membrane"/>
    <property type="evidence" value="ECO:0007669"/>
    <property type="project" value="UniProtKB-SubCell"/>
</dbReference>
<dbReference type="Pfam" id="PF01040">
    <property type="entry name" value="UbiA"/>
    <property type="match status" value="1"/>
</dbReference>
<evidence type="ECO:0000256" key="9">
    <source>
        <dbReference type="ARBA" id="ARBA00030253"/>
    </source>
</evidence>
<keyword evidence="6 13" id="KW-0812">Transmembrane</keyword>
<feature type="transmembrane region" description="Helical" evidence="13">
    <location>
        <begin position="240"/>
        <end position="260"/>
    </location>
</feature>
<dbReference type="PANTHER" id="PTHR43448">
    <property type="entry name" value="PROTOHEME IX FARNESYLTRANSFERASE, MITOCHONDRIAL"/>
    <property type="match status" value="1"/>
</dbReference>
<feature type="transmembrane region" description="Helical" evidence="13">
    <location>
        <begin position="24"/>
        <end position="40"/>
    </location>
</feature>
<evidence type="ECO:0000256" key="4">
    <source>
        <dbReference type="ARBA" id="ARBA00022475"/>
    </source>
</evidence>
<proteinExistence type="inferred from homology"/>
<evidence type="ECO:0000256" key="8">
    <source>
        <dbReference type="ARBA" id="ARBA00023136"/>
    </source>
</evidence>
<evidence type="ECO:0000256" key="12">
    <source>
        <dbReference type="ARBA" id="ARBA00047690"/>
    </source>
</evidence>
<keyword evidence="7 13" id="KW-1133">Transmembrane helix</keyword>
<evidence type="ECO:0000256" key="2">
    <source>
        <dbReference type="ARBA" id="ARBA00004919"/>
    </source>
</evidence>
<gene>
    <name evidence="14" type="primary">cyoE</name>
    <name evidence="13" type="synonym">ctaB</name>
    <name evidence="15" type="ORF">LUA81_01245</name>
    <name evidence="14" type="ORF">LUA82_01255</name>
</gene>
<keyword evidence="17" id="KW-1185">Reference proteome</keyword>
<feature type="transmembrane region" description="Helical" evidence="13">
    <location>
        <begin position="216"/>
        <end position="234"/>
    </location>
</feature>
<feature type="transmembrane region" description="Helical" evidence="13">
    <location>
        <begin position="90"/>
        <end position="110"/>
    </location>
</feature>
<dbReference type="EMBL" id="CP089286">
    <property type="protein sequence ID" value="UTO55696.1"/>
    <property type="molecule type" value="Genomic_DNA"/>
</dbReference>
<feature type="transmembrane region" description="Helical" evidence="13">
    <location>
        <begin position="46"/>
        <end position="69"/>
    </location>
</feature>
<evidence type="ECO:0000256" key="6">
    <source>
        <dbReference type="ARBA" id="ARBA00022692"/>
    </source>
</evidence>
<keyword evidence="5 13" id="KW-0808">Transferase</keyword>
<evidence type="ECO:0000256" key="13">
    <source>
        <dbReference type="HAMAP-Rule" id="MF_00154"/>
    </source>
</evidence>
<dbReference type="EC" id="2.5.1.141" evidence="3 13"/>
<comment type="miscellaneous">
    <text evidence="13">Carbon 2 of the heme B porphyrin ring is defined according to the Fischer nomenclature.</text>
</comment>
<feature type="transmembrane region" description="Helical" evidence="13">
    <location>
        <begin position="116"/>
        <end position="137"/>
    </location>
</feature>
<comment type="function">
    <text evidence="13">Converts heme B (protoheme IX) to heme O by substitution of the vinyl group on carbon 2 of heme B porphyrin ring with a hydroxyethyl farnesyl side group.</text>
</comment>
<dbReference type="NCBIfam" id="TIGR01473">
    <property type="entry name" value="cyoE_ctaB"/>
    <property type="match status" value="1"/>
</dbReference>
<dbReference type="GO" id="GO:0048034">
    <property type="term" value="P:heme O biosynthetic process"/>
    <property type="evidence" value="ECO:0007669"/>
    <property type="project" value="UniProtKB-UniRule"/>
</dbReference>
<name>A0A9Q9BYB0_9RICK</name>
<dbReference type="InterPro" id="IPR000537">
    <property type="entry name" value="UbiA_prenyltransferase"/>
</dbReference>
<dbReference type="GO" id="GO:0008495">
    <property type="term" value="F:protoheme IX farnesyltransferase activity"/>
    <property type="evidence" value="ECO:0007669"/>
    <property type="project" value="UniProtKB-UniRule"/>
</dbReference>
<protein>
    <recommendedName>
        <fullName evidence="10 13">Protoheme IX farnesyltransferase</fullName>
        <ecNumber evidence="3 13">2.5.1.141</ecNumber>
    </recommendedName>
    <alternativeName>
        <fullName evidence="11 13">Heme B farnesyltransferase</fullName>
    </alternativeName>
    <alternativeName>
        <fullName evidence="9 13">Heme O synthase</fullName>
    </alternativeName>
</protein>
<evidence type="ECO:0000256" key="10">
    <source>
        <dbReference type="ARBA" id="ARBA00040810"/>
    </source>
</evidence>
<dbReference type="Proteomes" id="UP001059985">
    <property type="component" value="Chromosome"/>
</dbReference>
<keyword evidence="4 13" id="KW-1003">Cell membrane</keyword>
<dbReference type="EMBL" id="CP089285">
    <property type="protein sequence ID" value="UTO56613.1"/>
    <property type="molecule type" value="Genomic_DNA"/>
</dbReference>
<organism evidence="14 16">
    <name type="scientific">Neoehrlichia mikurensis</name>
    <dbReference type="NCBI Taxonomy" id="89586"/>
    <lineage>
        <taxon>Bacteria</taxon>
        <taxon>Pseudomonadati</taxon>
        <taxon>Pseudomonadota</taxon>
        <taxon>Alphaproteobacteria</taxon>
        <taxon>Rickettsiales</taxon>
        <taxon>Anaplasmataceae</taxon>
        <taxon>Candidatus Neoehrlichia</taxon>
    </lineage>
</organism>
<sequence length="291" mass="32501">MSLNTKEEKIASIGDYCQLLKPKIMSLVVFTGITGMTIAPGNIHPFIAIISILCIALGSGAAGAINMWYDSDIDAIMKRTKNRPIPAGKIKKSTVLEFGLVLAILSITIMAISVNYISAIILTISINFYIIIYTIILKRRTSQNVVIGGIAGAFPPIIGWTSVTGSISLESLILFSIIFMWTPPHSWALSLLNYNEYKKANIPMMPVVYGIHKTKLHILFYSLILIPITLFPGIFVKYTILYEISATILGTIFLIHVLRIFKHNNALRYKQLFTYSIYYLFLLFAVIILSK</sequence>
<evidence type="ECO:0000256" key="11">
    <source>
        <dbReference type="ARBA" id="ARBA00042475"/>
    </source>
</evidence>
<evidence type="ECO:0000313" key="15">
    <source>
        <dbReference type="EMBL" id="UTO56613.1"/>
    </source>
</evidence>
<dbReference type="AlphaFoldDB" id="A0A9Q9BYB0"/>
<dbReference type="NCBIfam" id="NF003349">
    <property type="entry name" value="PRK04375.1-2"/>
    <property type="match status" value="1"/>
</dbReference>
<evidence type="ECO:0000313" key="14">
    <source>
        <dbReference type="EMBL" id="UTO55696.1"/>
    </source>
</evidence>
<evidence type="ECO:0000313" key="17">
    <source>
        <dbReference type="Proteomes" id="UP001059985"/>
    </source>
</evidence>
<dbReference type="RefSeq" id="WP_218193780.1">
    <property type="nucleotide sequence ID" value="NZ_CP054597.1"/>
</dbReference>
<comment type="pathway">
    <text evidence="2 13">Porphyrin-containing compound metabolism; heme O biosynthesis; heme O from protoheme: step 1/1.</text>
</comment>
<feature type="transmembrane region" description="Helical" evidence="13">
    <location>
        <begin position="272"/>
        <end position="290"/>
    </location>
</feature>
<accession>A0A9Q9BYB0</accession>
<keyword evidence="13" id="KW-0350">Heme biosynthesis</keyword>
<comment type="catalytic activity">
    <reaction evidence="12 13">
        <text>heme b + (2E,6E)-farnesyl diphosphate + H2O = Fe(II)-heme o + diphosphate</text>
        <dbReference type="Rhea" id="RHEA:28070"/>
        <dbReference type="ChEBI" id="CHEBI:15377"/>
        <dbReference type="ChEBI" id="CHEBI:33019"/>
        <dbReference type="ChEBI" id="CHEBI:60344"/>
        <dbReference type="ChEBI" id="CHEBI:60530"/>
        <dbReference type="ChEBI" id="CHEBI:175763"/>
        <dbReference type="EC" id="2.5.1.141"/>
    </reaction>
</comment>
<evidence type="ECO:0000256" key="3">
    <source>
        <dbReference type="ARBA" id="ARBA00012292"/>
    </source>
</evidence>
<dbReference type="CDD" id="cd13957">
    <property type="entry name" value="PT_UbiA_Cox10"/>
    <property type="match status" value="1"/>
</dbReference>
<dbReference type="Proteomes" id="UP001059822">
    <property type="component" value="Chromosome"/>
</dbReference>
<reference evidence="14" key="1">
    <citation type="journal article" date="2022" name="Microorganisms">
        <title>Assembly and Comparison of Ca. Neoehrlichia mikurensis Genomes.</title>
        <authorList>
            <person name="Azagi T."/>
            <person name="Dirks R.P."/>
            <person name="Yebra-Pimentel E.S."/>
            <person name="Schaap P.J."/>
            <person name="Koehorst J.J."/>
            <person name="Esser H.J."/>
            <person name="Sprong H."/>
        </authorList>
    </citation>
    <scope>NUCLEOTIDE SEQUENCE</scope>
    <source>
        <strain evidence="15">18-2804</strain>
        <strain evidence="14">18-2837</strain>
    </source>
</reference>
<feature type="transmembrane region" description="Helical" evidence="13">
    <location>
        <begin position="144"/>
        <end position="167"/>
    </location>
</feature>